<organism evidence="1">
    <name type="scientific">mine drainage metagenome</name>
    <dbReference type="NCBI Taxonomy" id="410659"/>
    <lineage>
        <taxon>unclassified sequences</taxon>
        <taxon>metagenomes</taxon>
        <taxon>ecological metagenomes</taxon>
    </lineage>
</organism>
<sequence length="325" mass="36382">MLEDMIRKFRDAEGRSEFVIAVVCDIRNFSGFSVGRQAPEIAMFIRKFYEKLLSVYFTDAVFAKPTGDGLLMAFRYKYDQADLLSVAESVLRQCQKAINDYPTMFTDDLMINYPLPERIGFGVARGTAFCLYAGEEVIDYSGQILNLASRLNDLAKPGGIVVDGAFLLDVIPKALQGDFHMEQVYIRNIAEDSPHTVFCSKDVVIPESAKTPINSHTWEKIERIVPYGQIKKVASIYSIQLPVEPAAKDKCKIKMSWKSIVNPGHLTSIEVTDFSLIKDAEGNRITFDLASERERLADEELKSDSEVTICVHYVAKIVPAKAAAK</sequence>
<dbReference type="EMBL" id="MLJW01000005">
    <property type="protein sequence ID" value="OIR17449.1"/>
    <property type="molecule type" value="Genomic_DNA"/>
</dbReference>
<dbReference type="Gene3D" id="3.30.70.1230">
    <property type="entry name" value="Nucleotide cyclase"/>
    <property type="match status" value="1"/>
</dbReference>
<gene>
    <name evidence="1" type="ORF">GALL_24760</name>
</gene>
<proteinExistence type="predicted"/>
<comment type="caution">
    <text evidence="1">The sequence shown here is derived from an EMBL/GenBank/DDBJ whole genome shotgun (WGS) entry which is preliminary data.</text>
</comment>
<reference evidence="1" key="1">
    <citation type="submission" date="2016-10" db="EMBL/GenBank/DDBJ databases">
        <title>Sequence of Gallionella enrichment culture.</title>
        <authorList>
            <person name="Poehlein A."/>
            <person name="Muehling M."/>
            <person name="Daniel R."/>
        </authorList>
    </citation>
    <scope>NUCLEOTIDE SEQUENCE</scope>
</reference>
<dbReference type="AlphaFoldDB" id="A0A1J5T9F3"/>
<evidence type="ECO:0000313" key="1">
    <source>
        <dbReference type="EMBL" id="OIR17449.1"/>
    </source>
</evidence>
<dbReference type="InterPro" id="IPR029787">
    <property type="entry name" value="Nucleotide_cyclase"/>
</dbReference>
<evidence type="ECO:0008006" key="2">
    <source>
        <dbReference type="Google" id="ProtNLM"/>
    </source>
</evidence>
<protein>
    <recommendedName>
        <fullName evidence="2">Adenylate cyclase</fullName>
    </recommendedName>
</protein>
<dbReference type="SUPFAM" id="SSF55073">
    <property type="entry name" value="Nucleotide cyclase"/>
    <property type="match status" value="1"/>
</dbReference>
<name>A0A1J5T9F3_9ZZZZ</name>
<accession>A0A1J5T9F3</accession>